<keyword evidence="3" id="KW-1185">Reference proteome</keyword>
<evidence type="ECO:0000313" key="3">
    <source>
        <dbReference type="Proteomes" id="UP000240704"/>
    </source>
</evidence>
<dbReference type="Proteomes" id="UP000240704">
    <property type="component" value="Segment"/>
</dbReference>
<dbReference type="Pfam" id="PF24043">
    <property type="entry name" value="DUF7352"/>
    <property type="match status" value="1"/>
</dbReference>
<accession>A0A2I6PHW6</accession>
<dbReference type="InterPro" id="IPR055776">
    <property type="entry name" value="DUF7352"/>
</dbReference>
<dbReference type="RefSeq" id="YP_009796599.1">
    <property type="nucleotide sequence ID" value="NC_047902.1"/>
</dbReference>
<protein>
    <recommendedName>
        <fullName evidence="1">DUF7352 domain-containing protein</fullName>
    </recommendedName>
</protein>
<dbReference type="KEGG" id="vg:54986989"/>
<name>A0A2I6PHW6_9CAUD</name>
<dbReference type="GeneID" id="54986989"/>
<reference evidence="3" key="1">
    <citation type="submission" date="2017-11" db="EMBL/GenBank/DDBJ databases">
        <title>Genome sequence and characterization of the novel virulent phage PMBT3 infecting Pseudomonas sp.</title>
        <authorList>
            <person name="Koberg S."/>
            <person name="Brinks E."/>
            <person name="Heller K.J."/>
            <person name="Neve H."/>
            <person name="Franz C.M.A.P."/>
        </authorList>
    </citation>
    <scope>NUCLEOTIDE SEQUENCE [LARGE SCALE GENOMIC DNA]</scope>
</reference>
<evidence type="ECO:0000259" key="1">
    <source>
        <dbReference type="Pfam" id="PF24043"/>
    </source>
</evidence>
<organism evidence="2 3">
    <name type="scientific">Pseudomonas phage PMBT3</name>
    <dbReference type="NCBI Taxonomy" id="2059856"/>
    <lineage>
        <taxon>Viruses</taxon>
        <taxon>Duplodnaviria</taxon>
        <taxon>Heunggongvirae</taxon>
        <taxon>Uroviricota</taxon>
        <taxon>Caudoviricetes</taxon>
        <taxon>Maxrubnervirus</taxon>
        <taxon>Maxrubnervirus PMBT3</taxon>
    </lineage>
</organism>
<sequence length="101" mass="10819">MLKFPLQTGANTLRIPGGLKYNCHVAHQPGQPAPLQLWQLVDTAEQAVAEDVYVCVTGEELPEGFHYTSLGTVLMAGGGFVVHALHVQKPSPALAVMPTKE</sequence>
<feature type="domain" description="DUF7352" evidence="1">
    <location>
        <begin position="2"/>
        <end position="91"/>
    </location>
</feature>
<proteinExistence type="predicted"/>
<evidence type="ECO:0000313" key="2">
    <source>
        <dbReference type="EMBL" id="AUM59650.1"/>
    </source>
</evidence>
<dbReference type="EMBL" id="MG596799">
    <property type="protein sequence ID" value="AUM59650.1"/>
    <property type="molecule type" value="Genomic_DNA"/>
</dbReference>